<accession>A0A1H9AJF2</accession>
<dbReference type="GO" id="GO:0019284">
    <property type="term" value="P:L-methionine salvage from S-adenosylmethionine"/>
    <property type="evidence" value="ECO:0007669"/>
    <property type="project" value="TreeGrafter"/>
</dbReference>
<dbReference type="RefSeq" id="WP_092494927.1">
    <property type="nucleotide sequence ID" value="NZ_FOFG01000001.1"/>
</dbReference>
<reference evidence="2 3" key="1">
    <citation type="submission" date="2016-10" db="EMBL/GenBank/DDBJ databases">
        <authorList>
            <person name="de Groot N.N."/>
        </authorList>
    </citation>
    <scope>NUCLEOTIDE SEQUENCE [LARGE SCALE GENOMIC DNA]</scope>
    <source>
        <strain evidence="2 3">A52C2</strain>
    </source>
</reference>
<evidence type="ECO:0000259" key="1">
    <source>
        <dbReference type="Pfam" id="PF01048"/>
    </source>
</evidence>
<dbReference type="OrthoDB" id="7357315at2"/>
<dbReference type="EMBL" id="FOFG01000001">
    <property type="protein sequence ID" value="SEP76513.1"/>
    <property type="molecule type" value="Genomic_DNA"/>
</dbReference>
<dbReference type="InterPro" id="IPR017831">
    <property type="entry name" value="Hopanoid-assoc_phosphoryl_HpnG"/>
</dbReference>
<dbReference type="GO" id="GO:0009116">
    <property type="term" value="P:nucleoside metabolic process"/>
    <property type="evidence" value="ECO:0007669"/>
    <property type="project" value="InterPro"/>
</dbReference>
<dbReference type="Proteomes" id="UP000199647">
    <property type="component" value="Unassembled WGS sequence"/>
</dbReference>
<evidence type="ECO:0000313" key="2">
    <source>
        <dbReference type="EMBL" id="SEP76513.1"/>
    </source>
</evidence>
<keyword evidence="3" id="KW-1185">Reference proteome</keyword>
<dbReference type="PANTHER" id="PTHR46832">
    <property type="entry name" value="5'-METHYLTHIOADENOSINE/S-ADENOSYLHOMOCYSTEINE NUCLEOSIDASE"/>
    <property type="match status" value="1"/>
</dbReference>
<dbReference type="SUPFAM" id="SSF53167">
    <property type="entry name" value="Purine and uridine phosphorylases"/>
    <property type="match status" value="1"/>
</dbReference>
<dbReference type="GO" id="GO:0008930">
    <property type="term" value="F:methylthioadenosine nucleosidase activity"/>
    <property type="evidence" value="ECO:0007669"/>
    <property type="project" value="TreeGrafter"/>
</dbReference>
<dbReference type="NCBIfam" id="TIGR03468">
    <property type="entry name" value="HpnG"/>
    <property type="match status" value="1"/>
</dbReference>
<dbReference type="AlphaFoldDB" id="A0A1H9AJF2"/>
<dbReference type="Pfam" id="PF01048">
    <property type="entry name" value="PNP_UDP_1"/>
    <property type="match status" value="1"/>
</dbReference>
<sequence>MARLLVLTGMRAEAKIVAGPQVTVLCSGGNVERLRADLFALKQPVDAVLSFGLAGALDPELRPGDLLVGTVVLGRKWLAADEGWTRGLIAGLRTRGTRVQEAVVAGSDEAILTVVGKDRLRNATGATAVDMESHIAADYAEARGLPFAVLRAVSDAADRALPPLAAKALGPDGRVDLRAVMGELRREPRQLLQMVGTARDARAAMLSLRRSRALLGPLVGFGGPHLG</sequence>
<dbReference type="CDD" id="cd17768">
    <property type="entry name" value="adenosylhopane_nucleosidase_HpnG-like"/>
    <property type="match status" value="1"/>
</dbReference>
<dbReference type="GO" id="GO:0005829">
    <property type="term" value="C:cytosol"/>
    <property type="evidence" value="ECO:0007669"/>
    <property type="project" value="TreeGrafter"/>
</dbReference>
<organism evidence="2 3">
    <name type="scientific">Faunimonas pinastri</name>
    <dbReference type="NCBI Taxonomy" id="1855383"/>
    <lineage>
        <taxon>Bacteria</taxon>
        <taxon>Pseudomonadati</taxon>
        <taxon>Pseudomonadota</taxon>
        <taxon>Alphaproteobacteria</taxon>
        <taxon>Hyphomicrobiales</taxon>
        <taxon>Afifellaceae</taxon>
        <taxon>Faunimonas</taxon>
    </lineage>
</organism>
<evidence type="ECO:0000313" key="3">
    <source>
        <dbReference type="Proteomes" id="UP000199647"/>
    </source>
</evidence>
<dbReference type="PANTHER" id="PTHR46832:SF1">
    <property type="entry name" value="5'-METHYLTHIOADENOSINE_S-ADENOSYLHOMOCYSTEINE NUCLEOSIDASE"/>
    <property type="match status" value="1"/>
</dbReference>
<dbReference type="Gene3D" id="3.40.50.1580">
    <property type="entry name" value="Nucleoside phosphorylase domain"/>
    <property type="match status" value="1"/>
</dbReference>
<name>A0A1H9AJF2_9HYPH</name>
<gene>
    <name evidence="2" type="ORF">SAMN05216548_101438</name>
</gene>
<dbReference type="STRING" id="1855383.SAMN05216548_101438"/>
<dbReference type="GO" id="GO:0008782">
    <property type="term" value="F:adenosylhomocysteine nucleosidase activity"/>
    <property type="evidence" value="ECO:0007669"/>
    <property type="project" value="TreeGrafter"/>
</dbReference>
<feature type="domain" description="Nucleoside phosphorylase" evidence="1">
    <location>
        <begin position="18"/>
        <end position="158"/>
    </location>
</feature>
<dbReference type="InterPro" id="IPR035994">
    <property type="entry name" value="Nucleoside_phosphorylase_sf"/>
</dbReference>
<proteinExistence type="predicted"/>
<protein>
    <submittedName>
        <fullName evidence="2">Hopanoid-associated phosphorylase</fullName>
    </submittedName>
</protein>
<dbReference type="InterPro" id="IPR000845">
    <property type="entry name" value="Nucleoside_phosphorylase_d"/>
</dbReference>